<name>A0A8T1WKV0_9STRA</name>
<gene>
    <name evidence="1" type="ORF">PHYPSEUDO_014981</name>
</gene>
<accession>A0A8T1WKV0</accession>
<evidence type="ECO:0000313" key="2">
    <source>
        <dbReference type="Proteomes" id="UP000694044"/>
    </source>
</evidence>
<protein>
    <submittedName>
        <fullName evidence="1">Uncharacterized protein</fullName>
    </submittedName>
</protein>
<organism evidence="1 2">
    <name type="scientific">Phytophthora pseudosyringae</name>
    <dbReference type="NCBI Taxonomy" id="221518"/>
    <lineage>
        <taxon>Eukaryota</taxon>
        <taxon>Sar</taxon>
        <taxon>Stramenopiles</taxon>
        <taxon>Oomycota</taxon>
        <taxon>Peronosporomycetes</taxon>
        <taxon>Peronosporales</taxon>
        <taxon>Peronosporaceae</taxon>
        <taxon>Phytophthora</taxon>
    </lineage>
</organism>
<keyword evidence="2" id="KW-1185">Reference proteome</keyword>
<sequence>MRCLGPTATASPICEGSAHAEGVGISAKTKASKSPARSAAALAPAETLAEPGIAHARQLAADTRGRRRAEIASSCAERATVDVEISATGFSCSDGKLPCDSIRHMLATSD</sequence>
<evidence type="ECO:0000313" key="1">
    <source>
        <dbReference type="EMBL" id="KAG7392593.1"/>
    </source>
</evidence>
<reference evidence="1" key="1">
    <citation type="submission" date="2021-02" db="EMBL/GenBank/DDBJ databases">
        <authorList>
            <person name="Palmer J.M."/>
        </authorList>
    </citation>
    <scope>NUCLEOTIDE SEQUENCE</scope>
    <source>
        <strain evidence="1">SCRP734</strain>
    </source>
</reference>
<dbReference type="Proteomes" id="UP000694044">
    <property type="component" value="Unassembled WGS sequence"/>
</dbReference>
<dbReference type="AlphaFoldDB" id="A0A8T1WKV0"/>
<dbReference type="EMBL" id="JAGDFM010000009">
    <property type="protein sequence ID" value="KAG7392593.1"/>
    <property type="molecule type" value="Genomic_DNA"/>
</dbReference>
<comment type="caution">
    <text evidence="1">The sequence shown here is derived from an EMBL/GenBank/DDBJ whole genome shotgun (WGS) entry which is preliminary data.</text>
</comment>
<proteinExistence type="predicted"/>